<dbReference type="RefSeq" id="WP_224459802.1">
    <property type="nucleotide sequence ID" value="NZ_JAIQZE010000001.1"/>
</dbReference>
<evidence type="ECO:0000256" key="1">
    <source>
        <dbReference type="SAM" id="SignalP"/>
    </source>
</evidence>
<reference evidence="3" key="1">
    <citation type="submission" date="2023-07" db="EMBL/GenBank/DDBJ databases">
        <title>Novel species isolated from saline lakes on Tibetan Plateau.</title>
        <authorList>
            <person name="Lu H."/>
        </authorList>
    </citation>
    <scope>NUCLEOTIDE SEQUENCE [LARGE SCALE GENOMIC DNA]</scope>
    <source>
        <strain evidence="3">CAK8W</strain>
    </source>
</reference>
<keyword evidence="1" id="KW-0732">Signal</keyword>
<protein>
    <recommendedName>
        <fullName evidence="4">DUF5666 domain-containing protein</fullName>
    </recommendedName>
</protein>
<name>A0ABS7XEQ3_9FLAO</name>
<dbReference type="Proteomes" id="UP001199314">
    <property type="component" value="Unassembled WGS sequence"/>
</dbReference>
<organism evidence="2 3">
    <name type="scientific">Psychroflexus longus</name>
    <dbReference type="NCBI Taxonomy" id="2873596"/>
    <lineage>
        <taxon>Bacteria</taxon>
        <taxon>Pseudomonadati</taxon>
        <taxon>Bacteroidota</taxon>
        <taxon>Flavobacteriia</taxon>
        <taxon>Flavobacteriales</taxon>
        <taxon>Flavobacteriaceae</taxon>
        <taxon>Psychroflexus</taxon>
    </lineage>
</organism>
<evidence type="ECO:0000313" key="2">
    <source>
        <dbReference type="EMBL" id="MBZ9777419.1"/>
    </source>
</evidence>
<dbReference type="EMBL" id="JAIQZE010000001">
    <property type="protein sequence ID" value="MBZ9777419.1"/>
    <property type="molecule type" value="Genomic_DNA"/>
</dbReference>
<proteinExistence type="predicted"/>
<gene>
    <name evidence="2" type="ORF">LB452_00660</name>
</gene>
<feature type="signal peptide" evidence="1">
    <location>
        <begin position="1"/>
        <end position="22"/>
    </location>
</feature>
<evidence type="ECO:0000313" key="3">
    <source>
        <dbReference type="Proteomes" id="UP001199314"/>
    </source>
</evidence>
<keyword evidence="3" id="KW-1185">Reference proteome</keyword>
<sequence>MNAIKLCWSLVVMLLFVFQAHSQFTILENTVVQVGSDIDLISQSNVTNNGTFSFGESTFILDASLTNTGTINLSEATLKLGTVNSTGSYVLNFSEAQPIDVRQLILESNSASFTADVTSAGSLRVIGSLESISGTLNANEKIIILKPLRR</sequence>
<evidence type="ECO:0008006" key="4">
    <source>
        <dbReference type="Google" id="ProtNLM"/>
    </source>
</evidence>
<comment type="caution">
    <text evidence="2">The sequence shown here is derived from an EMBL/GenBank/DDBJ whole genome shotgun (WGS) entry which is preliminary data.</text>
</comment>
<accession>A0ABS7XEQ3</accession>
<feature type="chain" id="PRO_5045404227" description="DUF5666 domain-containing protein" evidence="1">
    <location>
        <begin position="23"/>
        <end position="150"/>
    </location>
</feature>